<dbReference type="OrthoDB" id="5949373at2"/>
<gene>
    <name evidence="2" type="ORF">EJP67_19800</name>
</gene>
<comment type="caution">
    <text evidence="2">The sequence shown here is derived from an EMBL/GenBank/DDBJ whole genome shotgun (WGS) entry which is preliminary data.</text>
</comment>
<dbReference type="RefSeq" id="WP_126023406.1">
    <property type="nucleotide sequence ID" value="NZ_RXFT01000008.1"/>
</dbReference>
<accession>A0A3S0ZQ46</accession>
<evidence type="ECO:0000313" key="2">
    <source>
        <dbReference type="EMBL" id="RUR69304.1"/>
    </source>
</evidence>
<protein>
    <submittedName>
        <fullName evidence="2">DUF3348 family protein</fullName>
    </submittedName>
</protein>
<name>A0A3S0ZQ46_9BURK</name>
<dbReference type="EMBL" id="RXFT01000008">
    <property type="protein sequence ID" value="RUR69304.1"/>
    <property type="molecule type" value="Genomic_DNA"/>
</dbReference>
<dbReference type="Proteomes" id="UP000281118">
    <property type="component" value="Unassembled WGS sequence"/>
</dbReference>
<dbReference type="InterPro" id="IPR021783">
    <property type="entry name" value="DUF3348"/>
</dbReference>
<evidence type="ECO:0000313" key="3">
    <source>
        <dbReference type="Proteomes" id="UP000281118"/>
    </source>
</evidence>
<evidence type="ECO:0000256" key="1">
    <source>
        <dbReference type="SAM" id="MobiDB-lite"/>
    </source>
</evidence>
<dbReference type="Pfam" id="PF11828">
    <property type="entry name" value="DUF3348"/>
    <property type="match status" value="1"/>
</dbReference>
<dbReference type="AlphaFoldDB" id="A0A3S0ZQ46"/>
<organism evidence="2 3">
    <name type="scientific">Variovorax guangxiensis</name>
    <dbReference type="NCBI Taxonomy" id="1775474"/>
    <lineage>
        <taxon>Bacteria</taxon>
        <taxon>Pseudomonadati</taxon>
        <taxon>Pseudomonadota</taxon>
        <taxon>Betaproteobacteria</taxon>
        <taxon>Burkholderiales</taxon>
        <taxon>Comamonadaceae</taxon>
        <taxon>Variovorax</taxon>
    </lineage>
</organism>
<feature type="compositionally biased region" description="Low complexity" evidence="1">
    <location>
        <begin position="180"/>
        <end position="192"/>
    </location>
</feature>
<sequence length="238" mass="25801">MGQVFKRSGFNGSALIRLLSRLAEADVREPANPTADRLSQWFGWTDAISLSAALDGTPATAQASIRAPRNTEESECNRVKSALASAIVEDNTFGAGKDATSDFAPYRRRYLARQQAMEAGVGSLRSRLRSAMAARSPAMARLASVDVVMAQVLEAREHSLLSAVPGLLERHFERLRKAGEAPAAEEAQTPDTAAPPPDAWLDVFRKDAQDVLLAELDFRFQPVEGLLDALRAQATRTP</sequence>
<reference evidence="2 3" key="1">
    <citation type="submission" date="2018-12" db="EMBL/GenBank/DDBJ databases">
        <title>The genome sequences of Variovorax guangxiensis DSM 27352.</title>
        <authorList>
            <person name="Gao J."/>
            <person name="Sun J."/>
        </authorList>
    </citation>
    <scope>NUCLEOTIDE SEQUENCE [LARGE SCALE GENOMIC DNA]</scope>
    <source>
        <strain evidence="2 3">DSM 27352</strain>
    </source>
</reference>
<proteinExistence type="predicted"/>
<feature type="region of interest" description="Disordered" evidence="1">
    <location>
        <begin position="179"/>
        <end position="199"/>
    </location>
</feature>